<dbReference type="Proteomes" id="UP001549773">
    <property type="component" value="Unassembled WGS sequence"/>
</dbReference>
<comment type="caution">
    <text evidence="2">The sequence shown here is derived from an EMBL/GenBank/DDBJ whole genome shotgun (WGS) entry which is preliminary data.</text>
</comment>
<dbReference type="InterPro" id="IPR019052">
    <property type="entry name" value="DUF2383"/>
</dbReference>
<keyword evidence="3" id="KW-1185">Reference proteome</keyword>
<feature type="domain" description="DUF2383" evidence="1">
    <location>
        <begin position="9"/>
        <end position="116"/>
    </location>
</feature>
<evidence type="ECO:0000313" key="2">
    <source>
        <dbReference type="EMBL" id="MET7027930.1"/>
    </source>
</evidence>
<gene>
    <name evidence="2" type="ORF">ABXZ32_00895</name>
</gene>
<proteinExistence type="predicted"/>
<accession>A0ABV2TU17</accession>
<name>A0ABV2TU17_9FLAO</name>
<dbReference type="EMBL" id="JBEWYP010000001">
    <property type="protein sequence ID" value="MET7027930.1"/>
    <property type="molecule type" value="Genomic_DNA"/>
</dbReference>
<dbReference type="InterPro" id="IPR011971">
    <property type="entry name" value="CHP02284"/>
</dbReference>
<dbReference type="InterPro" id="IPR012347">
    <property type="entry name" value="Ferritin-like"/>
</dbReference>
<organism evidence="2 3">
    <name type="scientific">Sediminicola luteus</name>
    <dbReference type="NCBI Taxonomy" id="319238"/>
    <lineage>
        <taxon>Bacteria</taxon>
        <taxon>Pseudomonadati</taxon>
        <taxon>Bacteroidota</taxon>
        <taxon>Flavobacteriia</taxon>
        <taxon>Flavobacteriales</taxon>
        <taxon>Flavobacteriaceae</taxon>
        <taxon>Sediminicola</taxon>
    </lineage>
</organism>
<protein>
    <submittedName>
        <fullName evidence="2">PA2169 family four-helix-bundle protein</fullName>
    </submittedName>
</protein>
<reference evidence="2 3" key="1">
    <citation type="submission" date="2024-07" db="EMBL/GenBank/DDBJ databases">
        <title>The genome sequence of type strain Sediminicola luteus GDMCC 1.2596T.</title>
        <authorList>
            <person name="Liu Y."/>
        </authorList>
    </citation>
    <scope>NUCLEOTIDE SEQUENCE [LARGE SCALE GENOMIC DNA]</scope>
    <source>
        <strain evidence="2 3">GDMCC 1.2596</strain>
    </source>
</reference>
<dbReference type="Pfam" id="PF09537">
    <property type="entry name" value="DUF2383"/>
    <property type="match status" value="1"/>
</dbReference>
<evidence type="ECO:0000259" key="1">
    <source>
        <dbReference type="Pfam" id="PF09537"/>
    </source>
</evidence>
<dbReference type="NCBIfam" id="TIGR02284">
    <property type="entry name" value="PA2169 family four-helix-bundle protein"/>
    <property type="match status" value="1"/>
</dbReference>
<dbReference type="RefSeq" id="WP_354616810.1">
    <property type="nucleotide sequence ID" value="NZ_JBEWYP010000001.1"/>
</dbReference>
<sequence>METSKNEIYSVIREILKKNRDAEKGFAKAAENAKDARLQTFFRKKSGERQEFNARLLSEIQTAYSEFDATGSFSGTIHRTWMDVKTLFSADDDESMLEESIRGDKAAVEEYDDVLDYKHLPAGLRFLLNEQREKILMDISKNQRLEDLSEAL</sequence>
<evidence type="ECO:0000313" key="3">
    <source>
        <dbReference type="Proteomes" id="UP001549773"/>
    </source>
</evidence>
<dbReference type="Gene3D" id="1.20.1260.10">
    <property type="match status" value="1"/>
</dbReference>